<dbReference type="Proteomes" id="UP000236447">
    <property type="component" value="Chromosome"/>
</dbReference>
<dbReference type="AlphaFoldDB" id="A0A2I7KEG5"/>
<dbReference type="Gene3D" id="1.10.287.1490">
    <property type="match status" value="1"/>
</dbReference>
<gene>
    <name evidence="3" type="ORF">PhaeoP88_03647</name>
</gene>
<reference evidence="3 4" key="1">
    <citation type="journal article" date="2017" name="Front. Microbiol.">
        <title>Phaeobacter piscinae sp. nov., a species of the Roseobacter group and potential aquaculture probiont.</title>
        <authorList>
            <person name="Sonnenschein E.C."/>
            <person name="Phippen C.B.W."/>
            <person name="Nielsen K.F."/>
            <person name="Mateiu R.V."/>
            <person name="Melchiorsen J."/>
            <person name="Gram L."/>
            <person name="Overmann J."/>
            <person name="Freese H.M."/>
        </authorList>
    </citation>
    <scope>NUCLEOTIDE SEQUENCE [LARGE SCALE GENOMIC DNA]</scope>
    <source>
        <strain evidence="3 4">P88</strain>
    </source>
</reference>
<feature type="region of interest" description="Disordered" evidence="2">
    <location>
        <begin position="1"/>
        <end position="111"/>
    </location>
</feature>
<evidence type="ECO:0000256" key="1">
    <source>
        <dbReference type="SAM" id="Coils"/>
    </source>
</evidence>
<name>A0A2I7KEG5_9RHOB</name>
<dbReference type="RefSeq" id="WP_254696662.1">
    <property type="nucleotide sequence ID" value="NZ_CP010725.1"/>
</dbReference>
<feature type="coiled-coil region" evidence="1">
    <location>
        <begin position="221"/>
        <end position="279"/>
    </location>
</feature>
<dbReference type="EMBL" id="CP010725">
    <property type="protein sequence ID" value="AUR00964.1"/>
    <property type="molecule type" value="Genomic_DNA"/>
</dbReference>
<accession>A0A2I7KEG5</accession>
<proteinExistence type="predicted"/>
<sequence length="452" mass="46009">MADKKTSDETQAEESQTSVSKPDVDDTTAGDAVSDGLIVEDDDTSDTAAVADLNDPDNTDPLPAEEDAVSNVSDDDGAQGDADLDPIETAEAKSAENASGDQTVDSPPAAAASVHEVERVVEKRGGFGAALLGGVVAAGLGFVAGQSNVLNDFMPPSWRSAAPVDAAALEQLKESLSAQIADLEGRVAADIARDIAPLTQQIDTLTREVASLRSSETETGSDELAGAIETLAARVDALESRPITDAASPAAVAAFEAELSKLQDSLAAQRAEVEKMVEEARAMDAASAEAARIASAQTIVARLRSSIDAGTSFGGMIEELQAVGVTAPEALTGSAEAGVSTRASLRDGFAPAARDALASARQATKGTGGIAAYVQRQLGARSVAPRDGDDPDAVLSRAEAAVQSGDLQGALTELQALPETARAPLADWEAAARARLAAVAAVNELAQSLNAK</sequence>
<evidence type="ECO:0000313" key="3">
    <source>
        <dbReference type="EMBL" id="AUR00964.1"/>
    </source>
</evidence>
<keyword evidence="1" id="KW-0175">Coiled coil</keyword>
<evidence type="ECO:0008006" key="5">
    <source>
        <dbReference type="Google" id="ProtNLM"/>
    </source>
</evidence>
<reference evidence="3 4" key="2">
    <citation type="journal article" date="2017" name="Genome Biol. Evol.">
        <title>Trajectories and Drivers of Genome Evolution in Surface-Associated Marine Phaeobacter.</title>
        <authorList>
            <person name="Freese H.M."/>
            <person name="Sikorski J."/>
            <person name="Bunk B."/>
            <person name="Scheuner C."/>
            <person name="Meier-Kolthoff J.P."/>
            <person name="Sproer C."/>
            <person name="Gram L."/>
            <person name="Overmann J."/>
        </authorList>
    </citation>
    <scope>NUCLEOTIDE SEQUENCE [LARGE SCALE GENOMIC DNA]</scope>
    <source>
        <strain evidence="3 4">P88</strain>
    </source>
</reference>
<evidence type="ECO:0000313" key="4">
    <source>
        <dbReference type="Proteomes" id="UP000236447"/>
    </source>
</evidence>
<protein>
    <recommendedName>
        <fullName evidence="5">Mitochondrial inner membrane protein</fullName>
    </recommendedName>
</protein>
<feature type="compositionally biased region" description="Acidic residues" evidence="2">
    <location>
        <begin position="54"/>
        <end position="88"/>
    </location>
</feature>
<evidence type="ECO:0000256" key="2">
    <source>
        <dbReference type="SAM" id="MobiDB-lite"/>
    </source>
</evidence>
<organism evidence="3 4">
    <name type="scientific">Phaeobacter inhibens</name>
    <dbReference type="NCBI Taxonomy" id="221822"/>
    <lineage>
        <taxon>Bacteria</taxon>
        <taxon>Pseudomonadati</taxon>
        <taxon>Pseudomonadota</taxon>
        <taxon>Alphaproteobacteria</taxon>
        <taxon>Rhodobacterales</taxon>
        <taxon>Roseobacteraceae</taxon>
        <taxon>Phaeobacter</taxon>
    </lineage>
</organism>
<feature type="compositionally biased region" description="Polar residues" evidence="2">
    <location>
        <begin position="96"/>
        <end position="105"/>
    </location>
</feature>